<keyword evidence="2" id="KW-1185">Reference proteome</keyword>
<organism evidence="3">
    <name type="scientific">Gongylonema pulchrum</name>
    <dbReference type="NCBI Taxonomy" id="637853"/>
    <lineage>
        <taxon>Eukaryota</taxon>
        <taxon>Metazoa</taxon>
        <taxon>Ecdysozoa</taxon>
        <taxon>Nematoda</taxon>
        <taxon>Chromadorea</taxon>
        <taxon>Rhabditida</taxon>
        <taxon>Spirurina</taxon>
        <taxon>Spiruromorpha</taxon>
        <taxon>Spiruroidea</taxon>
        <taxon>Gongylonematidae</taxon>
        <taxon>Gongylonema</taxon>
    </lineage>
</organism>
<proteinExistence type="predicted"/>
<evidence type="ECO:0000313" key="2">
    <source>
        <dbReference type="Proteomes" id="UP000271098"/>
    </source>
</evidence>
<gene>
    <name evidence="1" type="ORF">GPUH_LOCUS22797</name>
</gene>
<accession>A0A183EPA8</accession>
<reference evidence="1 2" key="2">
    <citation type="submission" date="2018-11" db="EMBL/GenBank/DDBJ databases">
        <authorList>
            <consortium name="Pathogen Informatics"/>
        </authorList>
    </citation>
    <scope>NUCLEOTIDE SEQUENCE [LARGE SCALE GENOMIC DNA]</scope>
</reference>
<dbReference type="WBParaSite" id="GPUH_0002282601-mRNA-1">
    <property type="protein sequence ID" value="GPUH_0002282601-mRNA-1"/>
    <property type="gene ID" value="GPUH_0002282601"/>
</dbReference>
<protein>
    <submittedName>
        <fullName evidence="1 3">Uncharacterized protein</fullName>
    </submittedName>
</protein>
<dbReference type="AlphaFoldDB" id="A0A183EPA8"/>
<dbReference type="Proteomes" id="UP000271098">
    <property type="component" value="Unassembled WGS sequence"/>
</dbReference>
<dbReference type="EMBL" id="UYRT01095998">
    <property type="protein sequence ID" value="VDN40560.1"/>
    <property type="molecule type" value="Genomic_DNA"/>
</dbReference>
<evidence type="ECO:0000313" key="3">
    <source>
        <dbReference type="WBParaSite" id="GPUH_0002282601-mRNA-1"/>
    </source>
</evidence>
<sequence length="104" mass="10872">MCAVDDLPDLSNEISGDWPLLRFAQRVPCPALTTLSAGSNDQSLPGTHALRVLHLQSTYKLLQNDGDRATAAAAAAAAADAALPAALRRDFANIHARKAVSPPS</sequence>
<reference evidence="3" key="1">
    <citation type="submission" date="2016-06" db="UniProtKB">
        <authorList>
            <consortium name="WormBaseParasite"/>
        </authorList>
    </citation>
    <scope>IDENTIFICATION</scope>
</reference>
<name>A0A183EPA8_9BILA</name>
<evidence type="ECO:0000313" key="1">
    <source>
        <dbReference type="EMBL" id="VDN40560.1"/>
    </source>
</evidence>